<dbReference type="InterPro" id="IPR003918">
    <property type="entry name" value="NADH_UbQ_OxRdtase"/>
</dbReference>
<feature type="transmembrane region" description="Helical" evidence="7">
    <location>
        <begin position="37"/>
        <end position="57"/>
    </location>
</feature>
<dbReference type="AlphaFoldDB" id="A0A9E9P1M2"/>
<protein>
    <submittedName>
        <fullName evidence="9">NADH-quinone oxidoreductase subunit M</fullName>
        <ecNumber evidence="9">1.6.5.9</ecNumber>
    </submittedName>
</protein>
<feature type="transmembrane region" description="Helical" evidence="7">
    <location>
        <begin position="407"/>
        <end position="428"/>
    </location>
</feature>
<dbReference type="GO" id="GO:0012505">
    <property type="term" value="C:endomembrane system"/>
    <property type="evidence" value="ECO:0007669"/>
    <property type="project" value="UniProtKB-SubCell"/>
</dbReference>
<name>A0A9E9P1M2_9BURK</name>
<evidence type="ECO:0000256" key="7">
    <source>
        <dbReference type="SAM" id="Phobius"/>
    </source>
</evidence>
<feature type="transmembrane region" description="Helical" evidence="7">
    <location>
        <begin position="138"/>
        <end position="158"/>
    </location>
</feature>
<keyword evidence="5 7" id="KW-0472">Membrane</keyword>
<dbReference type="InterPro" id="IPR001750">
    <property type="entry name" value="ND/Mrp_TM"/>
</dbReference>
<feature type="transmembrane region" description="Helical" evidence="7">
    <location>
        <begin position="278"/>
        <end position="297"/>
    </location>
</feature>
<dbReference type="GO" id="GO:0042773">
    <property type="term" value="P:ATP synthesis coupled electron transport"/>
    <property type="evidence" value="ECO:0007669"/>
    <property type="project" value="InterPro"/>
</dbReference>
<feature type="transmembrane region" description="Helical" evidence="7">
    <location>
        <begin position="246"/>
        <end position="266"/>
    </location>
</feature>
<dbReference type="RefSeq" id="WP_269307961.1">
    <property type="nucleotide sequence ID" value="NZ_CP098242.1"/>
</dbReference>
<dbReference type="Pfam" id="PF00361">
    <property type="entry name" value="Proton_antipo_M"/>
    <property type="match status" value="1"/>
</dbReference>
<organism evidence="9 10">
    <name type="scientific">Oxalobacter vibrioformis</name>
    <dbReference type="NCBI Taxonomy" id="933080"/>
    <lineage>
        <taxon>Bacteria</taxon>
        <taxon>Pseudomonadati</taxon>
        <taxon>Pseudomonadota</taxon>
        <taxon>Betaproteobacteria</taxon>
        <taxon>Burkholderiales</taxon>
        <taxon>Oxalobacteraceae</taxon>
        <taxon>Oxalobacter</taxon>
    </lineage>
</organism>
<evidence type="ECO:0000259" key="8">
    <source>
        <dbReference type="Pfam" id="PF00361"/>
    </source>
</evidence>
<comment type="subcellular location">
    <subcellularLocation>
        <location evidence="1">Endomembrane system</location>
        <topology evidence="1">Multi-pass membrane protein</topology>
    </subcellularLocation>
    <subcellularLocation>
        <location evidence="6">Membrane</location>
        <topology evidence="6">Multi-pass membrane protein</topology>
    </subcellularLocation>
</comment>
<dbReference type="InterPro" id="IPR010227">
    <property type="entry name" value="NADH_Q_OxRdtase_chainM/4"/>
</dbReference>
<keyword evidence="3 6" id="KW-0812">Transmembrane</keyword>
<dbReference type="NCBIfam" id="NF004501">
    <property type="entry name" value="PRK05846.1-5"/>
    <property type="match status" value="1"/>
</dbReference>
<dbReference type="NCBIfam" id="TIGR01972">
    <property type="entry name" value="NDH_I_M"/>
    <property type="match status" value="1"/>
</dbReference>
<evidence type="ECO:0000256" key="6">
    <source>
        <dbReference type="RuleBase" id="RU000320"/>
    </source>
</evidence>
<keyword evidence="4 7" id="KW-1133">Transmembrane helix</keyword>
<keyword evidence="9" id="KW-0560">Oxidoreductase</keyword>
<feature type="domain" description="NADH:quinone oxidoreductase/Mrp antiporter transmembrane" evidence="8">
    <location>
        <begin position="136"/>
        <end position="418"/>
    </location>
</feature>
<evidence type="ECO:0000256" key="4">
    <source>
        <dbReference type="ARBA" id="ARBA00022989"/>
    </source>
</evidence>
<dbReference type="Proteomes" id="UP001156215">
    <property type="component" value="Chromosome"/>
</dbReference>
<dbReference type="PANTHER" id="PTHR43507:SF1">
    <property type="entry name" value="NADH-UBIQUINONE OXIDOREDUCTASE CHAIN 4"/>
    <property type="match status" value="1"/>
</dbReference>
<sequence>MLLANLPVLSLTIWCPILFGLLILLAGKRTGPAVSRAIALTGAVLSFGLSLLLVAGFDSSKSGMQFVEKVSWIERFQICYSLGIDGISLWLVILTAFILCIVVLSAWDSDKTDLSQYLGAFLILSGLMTGTFCALDGLLFYALFEATLVPMFIIIGVWGGEKRIPAAFKFFLYPFFGSLFMLVAIIYLYLQTGSFDIFAWQALPLALHIQIPLFIGFLLAFGIKLPMWPVHTWLPDAHVEASTEGSVVLAAIMLKLGGYGFIRFMLPITPDACRYLSSTMIILSLIAIVYIGFVAMVQKDMKKLVAYSSIVHMGFVTMGFFLFQQVTVEGAMIQMISHGFVSSALFLCIGILYDRTHYRQIADYGGVVNTMPRFAVLFVLFAIGNCALPGTSGFVGEFMVIMGMVKANFWLGALTASTLVLGAAYSLWMVKRVVFGPVESEHVARLKDINRREFFILGILAVFVVLIGVYPAYLIETMQHSISDLLLHVGNSKLP</sequence>
<evidence type="ECO:0000313" key="9">
    <source>
        <dbReference type="EMBL" id="WAW08969.1"/>
    </source>
</evidence>
<dbReference type="GO" id="GO:0048039">
    <property type="term" value="F:ubiquinone binding"/>
    <property type="evidence" value="ECO:0007669"/>
    <property type="project" value="TreeGrafter"/>
</dbReference>
<feature type="transmembrane region" description="Helical" evidence="7">
    <location>
        <begin position="335"/>
        <end position="353"/>
    </location>
</feature>
<feature type="transmembrane region" description="Helical" evidence="7">
    <location>
        <begin position="454"/>
        <end position="475"/>
    </location>
</feature>
<feature type="transmembrane region" description="Helical" evidence="7">
    <location>
        <begin position="304"/>
        <end position="323"/>
    </location>
</feature>
<dbReference type="NCBIfam" id="NF004499">
    <property type="entry name" value="PRK05846.1-3"/>
    <property type="match status" value="1"/>
</dbReference>
<feature type="transmembrane region" description="Helical" evidence="7">
    <location>
        <begin position="202"/>
        <end position="225"/>
    </location>
</feature>
<feature type="transmembrane region" description="Helical" evidence="7">
    <location>
        <begin position="6"/>
        <end position="25"/>
    </location>
</feature>
<evidence type="ECO:0000313" key="10">
    <source>
        <dbReference type="Proteomes" id="UP001156215"/>
    </source>
</evidence>
<dbReference type="KEGG" id="ovb:NB640_06630"/>
<dbReference type="GO" id="GO:0008137">
    <property type="term" value="F:NADH dehydrogenase (ubiquinone) activity"/>
    <property type="evidence" value="ECO:0007669"/>
    <property type="project" value="InterPro"/>
</dbReference>
<feature type="transmembrane region" description="Helical" evidence="7">
    <location>
        <begin position="114"/>
        <end position="132"/>
    </location>
</feature>
<accession>A0A9E9P1M2</accession>
<dbReference type="PANTHER" id="PTHR43507">
    <property type="entry name" value="NADH-UBIQUINONE OXIDOREDUCTASE CHAIN 4"/>
    <property type="match status" value="1"/>
</dbReference>
<proteinExistence type="inferred from homology"/>
<evidence type="ECO:0000256" key="3">
    <source>
        <dbReference type="ARBA" id="ARBA00022692"/>
    </source>
</evidence>
<dbReference type="GO" id="GO:0016020">
    <property type="term" value="C:membrane"/>
    <property type="evidence" value="ECO:0007669"/>
    <property type="project" value="UniProtKB-SubCell"/>
</dbReference>
<evidence type="ECO:0000256" key="1">
    <source>
        <dbReference type="ARBA" id="ARBA00004127"/>
    </source>
</evidence>
<reference evidence="9" key="1">
    <citation type="journal article" date="2022" name="Front. Microbiol.">
        <title>New perspectives on an old grouping: The genomic and phenotypic variability of Oxalobacter formigenes and the implications for calcium oxalate stone prevention.</title>
        <authorList>
            <person name="Chmiel J.A."/>
            <person name="Carr C."/>
            <person name="Stuivenberg G.A."/>
            <person name="Venema R."/>
            <person name="Chanyi R.M."/>
            <person name="Al K.F."/>
            <person name="Giguere D."/>
            <person name="Say H."/>
            <person name="Akouris P.P."/>
            <person name="Dominguez Romero S.A."/>
            <person name="Kwong A."/>
            <person name="Tai V."/>
            <person name="Koval S.F."/>
            <person name="Razvi H."/>
            <person name="Bjazevic J."/>
            <person name="Burton J.P."/>
        </authorList>
    </citation>
    <scope>NUCLEOTIDE SEQUENCE</scope>
    <source>
        <strain evidence="9">WoOx3</strain>
    </source>
</reference>
<feature type="transmembrane region" description="Helical" evidence="7">
    <location>
        <begin position="170"/>
        <end position="190"/>
    </location>
</feature>
<keyword evidence="10" id="KW-1185">Reference proteome</keyword>
<feature type="transmembrane region" description="Helical" evidence="7">
    <location>
        <begin position="374"/>
        <end position="395"/>
    </location>
</feature>
<evidence type="ECO:0000256" key="2">
    <source>
        <dbReference type="ARBA" id="ARBA00009025"/>
    </source>
</evidence>
<dbReference type="EMBL" id="CP098242">
    <property type="protein sequence ID" value="WAW08969.1"/>
    <property type="molecule type" value="Genomic_DNA"/>
</dbReference>
<gene>
    <name evidence="9" type="ORF">NB640_06630</name>
</gene>
<evidence type="ECO:0000256" key="5">
    <source>
        <dbReference type="ARBA" id="ARBA00023136"/>
    </source>
</evidence>
<dbReference type="GO" id="GO:0050136">
    <property type="term" value="F:NADH dehydrogenase (quinone) (non-electrogenic) activity"/>
    <property type="evidence" value="ECO:0007669"/>
    <property type="project" value="UniProtKB-EC"/>
</dbReference>
<dbReference type="PRINTS" id="PR01437">
    <property type="entry name" value="NUOXDRDTASE4"/>
</dbReference>
<dbReference type="EC" id="1.6.5.9" evidence="9"/>
<dbReference type="GO" id="GO:0015990">
    <property type="term" value="P:electron transport coupled proton transport"/>
    <property type="evidence" value="ECO:0007669"/>
    <property type="project" value="TreeGrafter"/>
</dbReference>
<feature type="transmembrane region" description="Helical" evidence="7">
    <location>
        <begin position="87"/>
        <end position="107"/>
    </location>
</feature>
<comment type="similarity">
    <text evidence="2">Belongs to the complex I subunit 4 family.</text>
</comment>